<dbReference type="Proteomes" id="UP000285906">
    <property type="component" value="Unassembled WGS sequence"/>
</dbReference>
<name>A0A420D968_9FLAO</name>
<proteinExistence type="predicted"/>
<protein>
    <submittedName>
        <fullName evidence="1">Uncharacterized protein</fullName>
    </submittedName>
</protein>
<dbReference type="RefSeq" id="WP_262891351.1">
    <property type="nucleotide sequence ID" value="NZ_BMCW01000004.1"/>
</dbReference>
<dbReference type="PROSITE" id="PS51257">
    <property type="entry name" value="PROKAR_LIPOPROTEIN"/>
    <property type="match status" value="1"/>
</dbReference>
<gene>
    <name evidence="1" type="ORF">BXY58_2054</name>
</gene>
<comment type="caution">
    <text evidence="1">The sequence shown here is derived from an EMBL/GenBank/DDBJ whole genome shotgun (WGS) entry which is preliminary data.</text>
</comment>
<accession>A0A420D968</accession>
<sequence length="40" mass="4603">MKILITLLATFVMSSCVCDPEDRDVEKRDREMKEKAEANS</sequence>
<dbReference type="AlphaFoldDB" id="A0A420D968"/>
<organism evidence="1 2">
    <name type="scientific">Epilithonimonas arachidiradicis</name>
    <dbReference type="NCBI Taxonomy" id="1617282"/>
    <lineage>
        <taxon>Bacteria</taxon>
        <taxon>Pseudomonadati</taxon>
        <taxon>Bacteroidota</taxon>
        <taxon>Flavobacteriia</taxon>
        <taxon>Flavobacteriales</taxon>
        <taxon>Weeksellaceae</taxon>
        <taxon>Chryseobacterium group</taxon>
        <taxon>Epilithonimonas</taxon>
    </lineage>
</organism>
<reference evidence="1 2" key="1">
    <citation type="submission" date="2018-09" db="EMBL/GenBank/DDBJ databases">
        <title>Genomic Encyclopedia of Archaeal and Bacterial Type Strains, Phase II (KMG-II): from individual species to whole genera.</title>
        <authorList>
            <person name="Goeker M."/>
        </authorList>
    </citation>
    <scope>NUCLEOTIDE SEQUENCE [LARGE SCALE GENOMIC DNA]</scope>
    <source>
        <strain evidence="1 2">DSM 27620</strain>
    </source>
</reference>
<evidence type="ECO:0000313" key="2">
    <source>
        <dbReference type="Proteomes" id="UP000285906"/>
    </source>
</evidence>
<dbReference type="EMBL" id="RAQH01000005">
    <property type="protein sequence ID" value="RKE87178.1"/>
    <property type="molecule type" value="Genomic_DNA"/>
</dbReference>
<evidence type="ECO:0000313" key="1">
    <source>
        <dbReference type="EMBL" id="RKE87178.1"/>
    </source>
</evidence>